<dbReference type="AlphaFoldDB" id="A0A7U8PVA3"/>
<organism evidence="2 3">
    <name type="scientific">Brucella neotomae 5K33</name>
    <dbReference type="NCBI Taxonomy" id="520456"/>
    <lineage>
        <taxon>Bacteria</taxon>
        <taxon>Pseudomonadati</taxon>
        <taxon>Pseudomonadota</taxon>
        <taxon>Alphaproteobacteria</taxon>
        <taxon>Hyphomicrobiales</taxon>
        <taxon>Brucellaceae</taxon>
        <taxon>Brucella/Ochrobactrum group</taxon>
        <taxon>Brucella</taxon>
    </lineage>
</organism>
<name>A0A7U8PVA3_BRUNE</name>
<dbReference type="PANTHER" id="PTHR11895">
    <property type="entry name" value="TRANSAMIDASE"/>
    <property type="match status" value="1"/>
</dbReference>
<feature type="domain" description="Amidase" evidence="1">
    <location>
        <begin position="25"/>
        <end position="442"/>
    </location>
</feature>
<evidence type="ECO:0000313" key="3">
    <source>
        <dbReference type="Proteomes" id="UP000005727"/>
    </source>
</evidence>
<dbReference type="EMBL" id="EQ999575">
    <property type="protein sequence ID" value="EEY02246.1"/>
    <property type="molecule type" value="Genomic_DNA"/>
</dbReference>
<evidence type="ECO:0000259" key="1">
    <source>
        <dbReference type="Pfam" id="PF01425"/>
    </source>
</evidence>
<dbReference type="NCBIfam" id="NF005450">
    <property type="entry name" value="PRK07042.1"/>
    <property type="match status" value="1"/>
</dbReference>
<gene>
    <name evidence="2" type="ORF">BANG_01977</name>
</gene>
<dbReference type="InterPro" id="IPR000120">
    <property type="entry name" value="Amidase"/>
</dbReference>
<accession>A0A7U8PVA3</accession>
<dbReference type="Pfam" id="PF01425">
    <property type="entry name" value="Amidase"/>
    <property type="match status" value="1"/>
</dbReference>
<dbReference type="Gene3D" id="3.90.1300.10">
    <property type="entry name" value="Amidase signature (AS) domain"/>
    <property type="match status" value="1"/>
</dbReference>
<sequence>MSHLADLSAVELVSSYKAKALSPVEVTEAVIGRIEAYEPKLNALWAYDPEAVRLAAKASEARWAKGEPAGPIDGVPLTIKENIATKGTPVPLGCAALPLKPAAADAPPAARTREAGGVLLAKTTMPDLGMLSSGLSSFHKLARNPWDIATNPGGSSAGAGSAAAAGYGPLHIGTDIGGSVRLPAGWCGLVGLKPSFGRIPIDPPFLGRVAGPMTRTVADNALYMSVLSRPDRRDGMSLPYQDIDWMNLDIEVKGLKIGLWLDAGFGEPVGGGETRAAVEAAAKLFADAGAIIEPVAPFLNRTMINGLDRFWRARSWSDIKKMTPENQAKILPYIYQWTETAEGLSGEEAYLGFAQMDAMRNAALAASKDFDFIISPTAPMPTYPAEWASPINDPQRPFEHIAFTVAMNMSEQPAISINCGYTAKGLPIGLQIFGQRFDDLGVLRLAKAYEDMRPVQRPWPVIA</sequence>
<proteinExistence type="predicted"/>
<evidence type="ECO:0000313" key="2">
    <source>
        <dbReference type="EMBL" id="EEY02246.1"/>
    </source>
</evidence>
<reference evidence="2 3" key="1">
    <citation type="submission" date="2009-01" db="EMBL/GenBank/DDBJ databases">
        <title>The Genome Sequence of Brucella neotomae 5K33.</title>
        <authorList>
            <consortium name="The Broad Institute Genome Sequencing Platform"/>
            <person name="Ward D."/>
            <person name="Young S.K."/>
            <person name="Kodira C.D."/>
            <person name="Zeng Q."/>
            <person name="Koehrsen M."/>
            <person name="Alvarado L."/>
            <person name="Berlin A."/>
            <person name="Borenstein D."/>
            <person name="Chen Z."/>
            <person name="Engels R."/>
            <person name="Freedman E."/>
            <person name="Gellesch M."/>
            <person name="Goldberg J."/>
            <person name="Griggs A."/>
            <person name="Gujja S."/>
            <person name="Heiman D."/>
            <person name="Hepburn T."/>
            <person name="Howarth C."/>
            <person name="Jen D."/>
            <person name="Larson L."/>
            <person name="Lewis B."/>
            <person name="Mehta T."/>
            <person name="Park D."/>
            <person name="Pearson M."/>
            <person name="Roberts A."/>
            <person name="Saif S."/>
            <person name="Shea T."/>
            <person name="Shenoy N."/>
            <person name="Sisk P."/>
            <person name="Stolte C."/>
            <person name="Sykes S."/>
            <person name="Walk T."/>
            <person name="White J."/>
            <person name="Yandava C."/>
            <person name="Whatmore A.M."/>
            <person name="Perrett L.L."/>
            <person name="O'Callaghan D."/>
            <person name="Nusbaum C."/>
            <person name="Galagan J."/>
            <person name="Birren B."/>
        </authorList>
    </citation>
    <scope>NUCLEOTIDE SEQUENCE [LARGE SCALE GENOMIC DNA]</scope>
    <source>
        <strain evidence="2 3">5K33</strain>
    </source>
</reference>
<dbReference type="PANTHER" id="PTHR11895:SF173">
    <property type="entry name" value="GLUTAMYL-TRNA AMIDOTRANSFERASE SUBUNIT A"/>
    <property type="match status" value="1"/>
</dbReference>
<dbReference type="GO" id="GO:0003824">
    <property type="term" value="F:catalytic activity"/>
    <property type="evidence" value="ECO:0007669"/>
    <property type="project" value="InterPro"/>
</dbReference>
<dbReference type="InterPro" id="IPR023631">
    <property type="entry name" value="Amidase_dom"/>
</dbReference>
<dbReference type="Proteomes" id="UP000005727">
    <property type="component" value="Unassembled WGS sequence"/>
</dbReference>
<dbReference type="InterPro" id="IPR036928">
    <property type="entry name" value="AS_sf"/>
</dbReference>
<keyword evidence="3" id="KW-1185">Reference proteome</keyword>
<dbReference type="RefSeq" id="WP_004687049.1">
    <property type="nucleotide sequence ID" value="NZ_AZBJ02000018.1"/>
</dbReference>
<dbReference type="SUPFAM" id="SSF75304">
    <property type="entry name" value="Amidase signature (AS) enzymes"/>
    <property type="match status" value="1"/>
</dbReference>
<protein>
    <submittedName>
        <fullName evidence="2">Amidase</fullName>
    </submittedName>
</protein>